<dbReference type="CTD" id="79679"/>
<protein>
    <submittedName>
        <fullName evidence="10">V-set domain-containing T-cell activation inhibitor 1</fullName>
    </submittedName>
</protein>
<evidence type="ECO:0000256" key="5">
    <source>
        <dbReference type="ARBA" id="ARBA00023180"/>
    </source>
</evidence>
<accession>A0A6P8G0Y7</accession>
<gene>
    <name evidence="10" type="primary">vtcn1</name>
</gene>
<dbReference type="Pfam" id="PF22705">
    <property type="entry name" value="C2-set_3"/>
    <property type="match status" value="1"/>
</dbReference>
<evidence type="ECO:0000259" key="8">
    <source>
        <dbReference type="PROSITE" id="PS50835"/>
    </source>
</evidence>
<dbReference type="Pfam" id="PF07686">
    <property type="entry name" value="V-set"/>
    <property type="match status" value="1"/>
</dbReference>
<dbReference type="GO" id="GO:0050863">
    <property type="term" value="P:regulation of T cell activation"/>
    <property type="evidence" value="ECO:0007669"/>
    <property type="project" value="UniProtKB-ARBA"/>
</dbReference>
<dbReference type="RefSeq" id="XP_031433678.2">
    <property type="nucleotide sequence ID" value="XM_031577818.2"/>
</dbReference>
<dbReference type="GO" id="GO:1903037">
    <property type="term" value="P:regulation of leukocyte cell-cell adhesion"/>
    <property type="evidence" value="ECO:0007669"/>
    <property type="project" value="UniProtKB-ARBA"/>
</dbReference>
<dbReference type="PANTHER" id="PTHR24100">
    <property type="entry name" value="BUTYROPHILIN"/>
    <property type="match status" value="1"/>
</dbReference>
<keyword evidence="2" id="KW-0732">Signal</keyword>
<evidence type="ECO:0000256" key="6">
    <source>
        <dbReference type="ARBA" id="ARBA00023319"/>
    </source>
</evidence>
<dbReference type="AlphaFoldDB" id="A0A6P8G0Y7"/>
<dbReference type="GO" id="GO:0009897">
    <property type="term" value="C:external side of plasma membrane"/>
    <property type="evidence" value="ECO:0007669"/>
    <property type="project" value="TreeGrafter"/>
</dbReference>
<keyword evidence="7" id="KW-1133">Transmembrane helix</keyword>
<evidence type="ECO:0000256" key="1">
    <source>
        <dbReference type="ARBA" id="ARBA00004370"/>
    </source>
</evidence>
<evidence type="ECO:0000256" key="3">
    <source>
        <dbReference type="ARBA" id="ARBA00023136"/>
    </source>
</evidence>
<dbReference type="InterPro" id="IPR003599">
    <property type="entry name" value="Ig_sub"/>
</dbReference>
<keyword evidence="4" id="KW-1015">Disulfide bond</keyword>
<dbReference type="OrthoDB" id="8901134at2759"/>
<dbReference type="GO" id="GO:0005102">
    <property type="term" value="F:signaling receptor binding"/>
    <property type="evidence" value="ECO:0007669"/>
    <property type="project" value="TreeGrafter"/>
</dbReference>
<keyword evidence="9" id="KW-1185">Reference proteome</keyword>
<dbReference type="GO" id="GO:0001817">
    <property type="term" value="P:regulation of cytokine production"/>
    <property type="evidence" value="ECO:0007669"/>
    <property type="project" value="TreeGrafter"/>
</dbReference>
<dbReference type="InterPro" id="IPR013106">
    <property type="entry name" value="Ig_V-set"/>
</dbReference>
<comment type="subcellular location">
    <subcellularLocation>
        <location evidence="1">Membrane</location>
    </subcellularLocation>
</comment>
<keyword evidence="5" id="KW-0325">Glycoprotein</keyword>
<dbReference type="PANTHER" id="PTHR24100:SF0">
    <property type="entry name" value="V-SET DOMAIN-CONTAINING T-CELL ACTIVATION INHIBITOR 1"/>
    <property type="match status" value="1"/>
</dbReference>
<dbReference type="Proteomes" id="UP000515152">
    <property type="component" value="Chromosome 2"/>
</dbReference>
<dbReference type="KEGG" id="char:105913232"/>
<name>A0A6P8G0Y7_CLUHA</name>
<feature type="domain" description="Ig-like" evidence="8">
    <location>
        <begin position="51"/>
        <end position="147"/>
    </location>
</feature>
<dbReference type="GO" id="GO:0050852">
    <property type="term" value="P:T cell receptor signaling pathway"/>
    <property type="evidence" value="ECO:0007669"/>
    <property type="project" value="TreeGrafter"/>
</dbReference>
<dbReference type="SMART" id="SM00406">
    <property type="entry name" value="IGv"/>
    <property type="match status" value="1"/>
</dbReference>
<reference evidence="10" key="1">
    <citation type="submission" date="2025-08" db="UniProtKB">
        <authorList>
            <consortium name="RefSeq"/>
        </authorList>
    </citation>
    <scope>IDENTIFICATION</scope>
</reference>
<keyword evidence="7" id="KW-0812">Transmembrane</keyword>
<evidence type="ECO:0000313" key="10">
    <source>
        <dbReference type="RefSeq" id="XP_031433678.2"/>
    </source>
</evidence>
<sequence length="275" mass="29961">MASIGNIIFGSMIILIFVMSGFIILLLAIAFSGGQGFLRATNRSPVGNLRQDVVLDCSFSPKQDSQGRSGDVSVTWKKVGLTGVVYRYQNRAPDLVDQNPTFKDRTQLFPNALASGNASLLLQRVREQDQGVYQCIVSAPSGKGSINIHLWVAAYSAPKFKQVGTNLTAEAQRWFPKPNAAWADHTGRALNSSTQFFNNSAGIFRVMSTLLEPAHRDETYTLVISNHLVIAISEATLTGDSDVPVRTDFTFNTASPRLLTSCLAPTLLSFCLLLT</sequence>
<evidence type="ECO:0000256" key="4">
    <source>
        <dbReference type="ARBA" id="ARBA00023157"/>
    </source>
</evidence>
<dbReference type="FunFam" id="2.60.40.10:FF:000142">
    <property type="entry name" value="V-set domain-containing T-cell activation inhibitor 1"/>
    <property type="match status" value="1"/>
</dbReference>
<organism evidence="9 10">
    <name type="scientific">Clupea harengus</name>
    <name type="common">Atlantic herring</name>
    <dbReference type="NCBI Taxonomy" id="7950"/>
    <lineage>
        <taxon>Eukaryota</taxon>
        <taxon>Metazoa</taxon>
        <taxon>Chordata</taxon>
        <taxon>Craniata</taxon>
        <taxon>Vertebrata</taxon>
        <taxon>Euteleostomi</taxon>
        <taxon>Actinopterygii</taxon>
        <taxon>Neopterygii</taxon>
        <taxon>Teleostei</taxon>
        <taxon>Clupei</taxon>
        <taxon>Clupeiformes</taxon>
        <taxon>Clupeoidei</taxon>
        <taxon>Clupeidae</taxon>
        <taxon>Clupea</taxon>
    </lineage>
</organism>
<keyword evidence="3 7" id="KW-0472">Membrane</keyword>
<dbReference type="PROSITE" id="PS50835">
    <property type="entry name" value="IG_LIKE"/>
    <property type="match status" value="1"/>
</dbReference>
<evidence type="ECO:0000313" key="9">
    <source>
        <dbReference type="Proteomes" id="UP000515152"/>
    </source>
</evidence>
<dbReference type="SMART" id="SM00409">
    <property type="entry name" value="IG"/>
    <property type="match status" value="1"/>
</dbReference>
<proteinExistence type="predicted"/>
<dbReference type="GeneID" id="105913232"/>
<dbReference type="InterPro" id="IPR007110">
    <property type="entry name" value="Ig-like_dom"/>
</dbReference>
<dbReference type="InterPro" id="IPR053896">
    <property type="entry name" value="BTN3A2-like_Ig-C"/>
</dbReference>
<evidence type="ECO:0000256" key="7">
    <source>
        <dbReference type="SAM" id="Phobius"/>
    </source>
</evidence>
<dbReference type="InterPro" id="IPR050504">
    <property type="entry name" value="IgSF_BTN/MOG"/>
</dbReference>
<keyword evidence="6" id="KW-0393">Immunoglobulin domain</keyword>
<evidence type="ECO:0000256" key="2">
    <source>
        <dbReference type="ARBA" id="ARBA00022729"/>
    </source>
</evidence>
<feature type="transmembrane region" description="Helical" evidence="7">
    <location>
        <begin position="7"/>
        <end position="31"/>
    </location>
</feature>